<keyword evidence="1" id="KW-0812">Transmembrane</keyword>
<protein>
    <recommendedName>
        <fullName evidence="2">IPT/TIG domain-containing protein</fullName>
    </recommendedName>
</protein>
<evidence type="ECO:0000256" key="1">
    <source>
        <dbReference type="SAM" id="Phobius"/>
    </source>
</evidence>
<name>A0A0G0PAL6_9BACT</name>
<dbReference type="Gene3D" id="2.60.40.10">
    <property type="entry name" value="Immunoglobulins"/>
    <property type="match status" value="1"/>
</dbReference>
<reference evidence="3 4" key="1">
    <citation type="journal article" date="2015" name="Nature">
        <title>rRNA introns, odd ribosomes, and small enigmatic genomes across a large radiation of phyla.</title>
        <authorList>
            <person name="Brown C.T."/>
            <person name="Hug L.A."/>
            <person name="Thomas B.C."/>
            <person name="Sharon I."/>
            <person name="Castelle C.J."/>
            <person name="Singh A."/>
            <person name="Wilkins M.J."/>
            <person name="Williams K.H."/>
            <person name="Banfield J.F."/>
        </authorList>
    </citation>
    <scope>NUCLEOTIDE SEQUENCE [LARGE SCALE GENOMIC DNA]</scope>
</reference>
<feature type="transmembrane region" description="Helical" evidence="1">
    <location>
        <begin position="12"/>
        <end position="34"/>
    </location>
</feature>
<evidence type="ECO:0000259" key="2">
    <source>
        <dbReference type="Pfam" id="PF01833"/>
    </source>
</evidence>
<feature type="domain" description="IPT/TIG" evidence="2">
    <location>
        <begin position="65"/>
        <end position="134"/>
    </location>
</feature>
<gene>
    <name evidence="3" type="ORF">UT10_C0027G0001</name>
</gene>
<keyword evidence="1" id="KW-1133">Transmembrane helix</keyword>
<sequence length="226" mass="25365">MFKFIDSLSLKKIITLSVIISSLLSIPLLVIYALNPIETTNSSASSVAGEPKIFKHTDPVGTTKISGIKPFWGKAGDEVVVWGENFGEYPINSYIAIGNAKITEYSKWEDNQIVFTVPQNSTSGKISLSIGNYQLTWDKAFNVFNTNTQFALVFNNKKITLVNYPENISKVYIWQTLYSEPEVFEVDKGQTVYEIPKTINSIEWVSVEDENKVGIPFTVNPLEFTD</sequence>
<accession>A0A0G0PAL6</accession>
<comment type="caution">
    <text evidence="3">The sequence shown here is derived from an EMBL/GenBank/DDBJ whole genome shotgun (WGS) entry which is preliminary data.</text>
</comment>
<keyword evidence="1" id="KW-0472">Membrane</keyword>
<organism evidence="3 4">
    <name type="scientific">Candidatus Woesebacteria bacterium GW2011_GWB1_38_8b</name>
    <dbReference type="NCBI Taxonomy" id="1618571"/>
    <lineage>
        <taxon>Bacteria</taxon>
        <taxon>Candidatus Woeseibacteriota</taxon>
    </lineage>
</organism>
<evidence type="ECO:0000313" key="3">
    <source>
        <dbReference type="EMBL" id="KKQ86351.1"/>
    </source>
</evidence>
<proteinExistence type="predicted"/>
<dbReference type="InterPro" id="IPR014756">
    <property type="entry name" value="Ig_E-set"/>
</dbReference>
<dbReference type="SUPFAM" id="SSF81296">
    <property type="entry name" value="E set domains"/>
    <property type="match status" value="1"/>
</dbReference>
<dbReference type="InterPro" id="IPR002909">
    <property type="entry name" value="IPT_dom"/>
</dbReference>
<dbReference type="EMBL" id="LBVN01000027">
    <property type="protein sequence ID" value="KKQ86351.1"/>
    <property type="molecule type" value="Genomic_DNA"/>
</dbReference>
<dbReference type="Proteomes" id="UP000033944">
    <property type="component" value="Unassembled WGS sequence"/>
</dbReference>
<evidence type="ECO:0000313" key="4">
    <source>
        <dbReference type="Proteomes" id="UP000033944"/>
    </source>
</evidence>
<dbReference type="InterPro" id="IPR013783">
    <property type="entry name" value="Ig-like_fold"/>
</dbReference>
<dbReference type="AlphaFoldDB" id="A0A0G0PAL6"/>
<dbReference type="Pfam" id="PF01833">
    <property type="entry name" value="TIG"/>
    <property type="match status" value="1"/>
</dbReference>